<dbReference type="Proteomes" id="UP000186002">
    <property type="component" value="Unassembled WGS sequence"/>
</dbReference>
<dbReference type="Gene3D" id="3.40.50.10090">
    <property type="match status" value="2"/>
</dbReference>
<dbReference type="SUPFAM" id="SSF69618">
    <property type="entry name" value="HemD-like"/>
    <property type="match status" value="1"/>
</dbReference>
<dbReference type="EMBL" id="FRBW01000004">
    <property type="protein sequence ID" value="SHM99509.1"/>
    <property type="molecule type" value="Genomic_DNA"/>
</dbReference>
<feature type="domain" description="Tetrapyrrole biosynthesis uroporphyrinogen III synthase" evidence="1">
    <location>
        <begin position="15"/>
        <end position="228"/>
    </location>
</feature>
<dbReference type="AlphaFoldDB" id="A0A1M7N7L1"/>
<dbReference type="GO" id="GO:0004852">
    <property type="term" value="F:uroporphyrinogen-III synthase activity"/>
    <property type="evidence" value="ECO:0007669"/>
    <property type="project" value="InterPro"/>
</dbReference>
<sequence length="235" mass="24483">MRFLVTRPEPDCTRTAGKLQAMGHEGLLAPMLHLVPSAPYAFDLEGVGALAVTSVRTVASLAAHPQLPALLSLPAYAVGARTASALREAGFSRIASADRDVAALAELIGAEVSGTAVLYPAAEDRAGDLEGALAAKGLTCRVEVVYRMAPKGELPDEIAAQLKAGSVDAVLIYSSRTAEIFKEAVHRAGLARLLPHMRIVGISRQSVSAFHGLALTVHAPHPTEEALLTLALSGN</sequence>
<evidence type="ECO:0000259" key="1">
    <source>
        <dbReference type="Pfam" id="PF02602"/>
    </source>
</evidence>
<gene>
    <name evidence="2" type="ORF">SAMN05444272_3742</name>
</gene>
<dbReference type="RefSeq" id="WP_073014813.1">
    <property type="nucleotide sequence ID" value="NZ_FRBW01000004.1"/>
</dbReference>
<dbReference type="GO" id="GO:0033014">
    <property type="term" value="P:tetrapyrrole biosynthetic process"/>
    <property type="evidence" value="ECO:0007669"/>
    <property type="project" value="InterPro"/>
</dbReference>
<protein>
    <submittedName>
        <fullName evidence="2">Uroporphyrinogen-III synthase</fullName>
    </submittedName>
</protein>
<dbReference type="Pfam" id="PF02602">
    <property type="entry name" value="HEM4"/>
    <property type="match status" value="1"/>
</dbReference>
<dbReference type="InterPro" id="IPR003754">
    <property type="entry name" value="4pyrrol_synth_uPrphyn_synth"/>
</dbReference>
<evidence type="ECO:0000313" key="2">
    <source>
        <dbReference type="EMBL" id="SHM99509.1"/>
    </source>
</evidence>
<organism evidence="2 3">
    <name type="scientific">Roseibium suaedae</name>
    <dbReference type="NCBI Taxonomy" id="735517"/>
    <lineage>
        <taxon>Bacteria</taxon>
        <taxon>Pseudomonadati</taxon>
        <taxon>Pseudomonadota</taxon>
        <taxon>Alphaproteobacteria</taxon>
        <taxon>Hyphomicrobiales</taxon>
        <taxon>Stappiaceae</taxon>
        <taxon>Roseibium</taxon>
    </lineage>
</organism>
<name>A0A1M7N7L1_9HYPH</name>
<reference evidence="2 3" key="1">
    <citation type="submission" date="2016-11" db="EMBL/GenBank/DDBJ databases">
        <authorList>
            <person name="Jaros S."/>
            <person name="Januszkiewicz K."/>
            <person name="Wedrychowicz H."/>
        </authorList>
    </citation>
    <scope>NUCLEOTIDE SEQUENCE [LARGE SCALE GENOMIC DNA]</scope>
    <source>
        <strain evidence="2 3">DSM 22153</strain>
    </source>
</reference>
<dbReference type="CDD" id="cd06578">
    <property type="entry name" value="HemD"/>
    <property type="match status" value="1"/>
</dbReference>
<dbReference type="InterPro" id="IPR036108">
    <property type="entry name" value="4pyrrol_syn_uPrphyn_synt_sf"/>
</dbReference>
<proteinExistence type="predicted"/>
<dbReference type="STRING" id="735517.SAMN05444272_3742"/>
<dbReference type="OrthoDB" id="7163809at2"/>
<keyword evidence="3" id="KW-1185">Reference proteome</keyword>
<accession>A0A1M7N7L1</accession>
<evidence type="ECO:0000313" key="3">
    <source>
        <dbReference type="Proteomes" id="UP000186002"/>
    </source>
</evidence>